<feature type="non-terminal residue" evidence="1">
    <location>
        <position position="1"/>
    </location>
</feature>
<evidence type="ECO:0000313" key="1">
    <source>
        <dbReference type="EMBL" id="GMT25109.1"/>
    </source>
</evidence>
<reference evidence="1" key="1">
    <citation type="submission" date="2023-10" db="EMBL/GenBank/DDBJ databases">
        <title>Genome assembly of Pristionchus species.</title>
        <authorList>
            <person name="Yoshida K."/>
            <person name="Sommer R.J."/>
        </authorList>
    </citation>
    <scope>NUCLEOTIDE SEQUENCE</scope>
    <source>
        <strain evidence="1">RS5133</strain>
    </source>
</reference>
<protein>
    <submittedName>
        <fullName evidence="1">Uncharacterized protein</fullName>
    </submittedName>
</protein>
<dbReference type="AlphaFoldDB" id="A0AAV5W310"/>
<dbReference type="Proteomes" id="UP001432322">
    <property type="component" value="Unassembled WGS sequence"/>
</dbReference>
<dbReference type="EMBL" id="BTSY01000004">
    <property type="protein sequence ID" value="GMT25109.1"/>
    <property type="molecule type" value="Genomic_DNA"/>
</dbReference>
<accession>A0AAV5W310</accession>
<proteinExistence type="predicted"/>
<name>A0AAV5W310_9BILA</name>
<comment type="caution">
    <text evidence="1">The sequence shown here is derived from an EMBL/GenBank/DDBJ whole genome shotgun (WGS) entry which is preliminary data.</text>
</comment>
<sequence>ANTEGEDIRLVIFTPHDRIVIMQPDLSDERAGKCLSPICGCMIPLSAATLPFSTTGSHHGIFYSKDLDSIVYWISTDGSLKTVRMLNRKDEDGENDQSADWKSLELPSPGLCCALF</sequence>
<feature type="non-terminal residue" evidence="1">
    <location>
        <position position="116"/>
    </location>
</feature>
<gene>
    <name evidence="1" type="ORF">PFISCL1PPCAC_16406</name>
</gene>
<keyword evidence="2" id="KW-1185">Reference proteome</keyword>
<organism evidence="1 2">
    <name type="scientific">Pristionchus fissidentatus</name>
    <dbReference type="NCBI Taxonomy" id="1538716"/>
    <lineage>
        <taxon>Eukaryota</taxon>
        <taxon>Metazoa</taxon>
        <taxon>Ecdysozoa</taxon>
        <taxon>Nematoda</taxon>
        <taxon>Chromadorea</taxon>
        <taxon>Rhabditida</taxon>
        <taxon>Rhabditina</taxon>
        <taxon>Diplogasteromorpha</taxon>
        <taxon>Diplogasteroidea</taxon>
        <taxon>Neodiplogasteridae</taxon>
        <taxon>Pristionchus</taxon>
    </lineage>
</organism>
<evidence type="ECO:0000313" key="2">
    <source>
        <dbReference type="Proteomes" id="UP001432322"/>
    </source>
</evidence>